<dbReference type="GO" id="GO:0035159">
    <property type="term" value="P:regulation of tube length, open tracheal system"/>
    <property type="evidence" value="ECO:0007669"/>
    <property type="project" value="TreeGrafter"/>
</dbReference>
<dbReference type="GO" id="GO:0019991">
    <property type="term" value="P:septate junction assembly"/>
    <property type="evidence" value="ECO:0007669"/>
    <property type="project" value="TreeGrafter"/>
</dbReference>
<dbReference type="Pfam" id="PF15860">
    <property type="entry name" value="DUF4728"/>
    <property type="match status" value="1"/>
</dbReference>
<feature type="transmembrane region" description="Helical" evidence="2">
    <location>
        <begin position="60"/>
        <end position="81"/>
    </location>
</feature>
<name>A0A2S2PTX1_SCHGA</name>
<gene>
    <name evidence="3" type="ORF">g.33001</name>
</gene>
<keyword evidence="2" id="KW-0812">Transmembrane</keyword>
<dbReference type="GO" id="GO:0060857">
    <property type="term" value="P:establishment of glial blood-brain barrier"/>
    <property type="evidence" value="ECO:0007669"/>
    <property type="project" value="TreeGrafter"/>
</dbReference>
<accession>A0A2S2PTX1</accession>
<dbReference type="InterPro" id="IPR031720">
    <property type="entry name" value="DUF4728"/>
</dbReference>
<feature type="region of interest" description="Disordered" evidence="1">
    <location>
        <begin position="236"/>
        <end position="255"/>
    </location>
</feature>
<keyword evidence="2" id="KW-0472">Membrane</keyword>
<dbReference type="AlphaFoldDB" id="A0A2S2PTX1"/>
<evidence type="ECO:0000256" key="2">
    <source>
        <dbReference type="SAM" id="Phobius"/>
    </source>
</evidence>
<keyword evidence="2" id="KW-1133">Transmembrane helix</keyword>
<sequence>MYARSKTPSMGTPSVYSIHASHLTIRSSNLRSTRSMKSLRVPWYQRPILKDAYFLDTQRGALVIAFYSLFLSIFTLVTSAFDTYCLAMAVPGSTHYGYYVMSYQFVYVGSSWVRNLLVLFSLFSFVVALIIFVTSLILISALRKEHEKRIVPWLFSFAAFTIFRFIAWLFSSIANDPIFGYNFTMILLGALFNVINVYGWILVYSLYLELSDLTKLEDLAHLRIGTMASLNASTTHSLAGSRPTTPHSTVSTVPV</sequence>
<feature type="transmembrane region" description="Helical" evidence="2">
    <location>
        <begin position="151"/>
        <end position="171"/>
    </location>
</feature>
<feature type="transmembrane region" description="Helical" evidence="2">
    <location>
        <begin position="183"/>
        <end position="207"/>
    </location>
</feature>
<dbReference type="GO" id="GO:0005886">
    <property type="term" value="C:plasma membrane"/>
    <property type="evidence" value="ECO:0007669"/>
    <property type="project" value="TreeGrafter"/>
</dbReference>
<protein>
    <submittedName>
        <fullName evidence="3">Uncharacterized protein</fullName>
    </submittedName>
</protein>
<proteinExistence type="predicted"/>
<evidence type="ECO:0000313" key="3">
    <source>
        <dbReference type="EMBL" id="MBY32931.1"/>
    </source>
</evidence>
<dbReference type="EMBL" id="GGMR01020312">
    <property type="protein sequence ID" value="MBY32931.1"/>
    <property type="molecule type" value="Transcribed_RNA"/>
</dbReference>
<organism evidence="3">
    <name type="scientific">Schizaphis graminum</name>
    <name type="common">Green bug aphid</name>
    <dbReference type="NCBI Taxonomy" id="13262"/>
    <lineage>
        <taxon>Eukaryota</taxon>
        <taxon>Metazoa</taxon>
        <taxon>Ecdysozoa</taxon>
        <taxon>Arthropoda</taxon>
        <taxon>Hexapoda</taxon>
        <taxon>Insecta</taxon>
        <taxon>Pterygota</taxon>
        <taxon>Neoptera</taxon>
        <taxon>Paraneoptera</taxon>
        <taxon>Hemiptera</taxon>
        <taxon>Sternorrhyncha</taxon>
        <taxon>Aphidomorpha</taxon>
        <taxon>Aphidoidea</taxon>
        <taxon>Aphididae</taxon>
        <taxon>Aphidini</taxon>
        <taxon>Schizaphis</taxon>
    </lineage>
</organism>
<reference evidence="3" key="1">
    <citation type="submission" date="2018-04" db="EMBL/GenBank/DDBJ databases">
        <title>Transcriptome of Schizaphis graminum biotype I.</title>
        <authorList>
            <person name="Scully E.D."/>
            <person name="Geib S.M."/>
            <person name="Palmer N.A."/>
            <person name="Koch K."/>
            <person name="Bradshaw J."/>
            <person name="Heng-Moss T."/>
            <person name="Sarath G."/>
        </authorList>
    </citation>
    <scope>NUCLEOTIDE SEQUENCE</scope>
</reference>
<evidence type="ECO:0000256" key="1">
    <source>
        <dbReference type="SAM" id="MobiDB-lite"/>
    </source>
</evidence>
<feature type="compositionally biased region" description="Low complexity" evidence="1">
    <location>
        <begin position="241"/>
        <end position="255"/>
    </location>
</feature>
<feature type="transmembrane region" description="Helical" evidence="2">
    <location>
        <begin position="116"/>
        <end position="139"/>
    </location>
</feature>
<dbReference type="PANTHER" id="PTHR36694">
    <property type="entry name" value="PASIFLORA 1, ISOFORM A-RELATED"/>
    <property type="match status" value="1"/>
</dbReference>
<dbReference type="PANTHER" id="PTHR36694:SF4">
    <property type="entry name" value="LD42595P"/>
    <property type="match status" value="1"/>
</dbReference>